<dbReference type="PROSITE" id="PS50893">
    <property type="entry name" value="ABC_TRANSPORTER_2"/>
    <property type="match status" value="1"/>
</dbReference>
<dbReference type="PANTHER" id="PTHR42788">
    <property type="entry name" value="TAURINE IMPORT ATP-BINDING PROTEIN-RELATED"/>
    <property type="match status" value="1"/>
</dbReference>
<dbReference type="RefSeq" id="WP_137448633.1">
    <property type="nucleotide sequence ID" value="NZ_SZZH01000001.1"/>
</dbReference>
<feature type="domain" description="ABC transporter" evidence="4">
    <location>
        <begin position="19"/>
        <end position="256"/>
    </location>
</feature>
<dbReference type="Proteomes" id="UP000306985">
    <property type="component" value="Unassembled WGS sequence"/>
</dbReference>
<keyword evidence="1" id="KW-0813">Transport</keyword>
<dbReference type="InterPro" id="IPR050166">
    <property type="entry name" value="ABC_transporter_ATP-bind"/>
</dbReference>
<dbReference type="SUPFAM" id="SSF52540">
    <property type="entry name" value="P-loop containing nucleoside triphosphate hydrolases"/>
    <property type="match status" value="1"/>
</dbReference>
<dbReference type="InterPro" id="IPR003593">
    <property type="entry name" value="AAA+_ATPase"/>
</dbReference>
<evidence type="ECO:0000313" key="6">
    <source>
        <dbReference type="Proteomes" id="UP000306985"/>
    </source>
</evidence>
<dbReference type="PROSITE" id="PS00211">
    <property type="entry name" value="ABC_TRANSPORTER_1"/>
    <property type="match status" value="1"/>
</dbReference>
<gene>
    <name evidence="5" type="ORF">FDO65_06935</name>
</gene>
<evidence type="ECO:0000256" key="3">
    <source>
        <dbReference type="ARBA" id="ARBA00022840"/>
    </source>
</evidence>
<dbReference type="GO" id="GO:0016887">
    <property type="term" value="F:ATP hydrolysis activity"/>
    <property type="evidence" value="ECO:0007669"/>
    <property type="project" value="InterPro"/>
</dbReference>
<evidence type="ECO:0000313" key="5">
    <source>
        <dbReference type="EMBL" id="TKV61329.1"/>
    </source>
</evidence>
<sequence>MTGVRPGQAPGGEAAPRGLHLADIRHAFPTPDGPLPVLDGITVTVAPGQFVAVIGPSGCGKSTLFDIVTGQLTPRAGTVTVIGGRPPGAAGPATPRGQVAHMPQRDLLLPWRTVLDNTALGLDVQGVPRREGRRRAAALFADFGLDGFERAYPDELSGGMRQRAALLRTMVQQRPIVALDEPLGALDSLTRSDLQVWLQRVWTEHPRTMLMITHDIREALLLADRVLVLSPRPARIVRDLTVDLPRPRDLRAVTTPEFVALEAELLDLLHHTTGGRPR</sequence>
<dbReference type="Gene3D" id="3.40.50.300">
    <property type="entry name" value="P-loop containing nucleotide triphosphate hydrolases"/>
    <property type="match status" value="1"/>
</dbReference>
<comment type="caution">
    <text evidence="5">The sequence shown here is derived from an EMBL/GenBank/DDBJ whole genome shotgun (WGS) entry which is preliminary data.</text>
</comment>
<dbReference type="GO" id="GO:0005524">
    <property type="term" value="F:ATP binding"/>
    <property type="evidence" value="ECO:0007669"/>
    <property type="project" value="UniProtKB-KW"/>
</dbReference>
<dbReference type="EMBL" id="SZZH01000001">
    <property type="protein sequence ID" value="TKV61329.1"/>
    <property type="molecule type" value="Genomic_DNA"/>
</dbReference>
<dbReference type="InterPro" id="IPR003439">
    <property type="entry name" value="ABC_transporter-like_ATP-bd"/>
</dbReference>
<dbReference type="InterPro" id="IPR027417">
    <property type="entry name" value="P-loop_NTPase"/>
</dbReference>
<dbReference type="PANTHER" id="PTHR42788:SF2">
    <property type="entry name" value="ABC TRANSPORTER ATP-BINDING PROTEIN"/>
    <property type="match status" value="1"/>
</dbReference>
<evidence type="ECO:0000256" key="2">
    <source>
        <dbReference type="ARBA" id="ARBA00022741"/>
    </source>
</evidence>
<dbReference type="AlphaFoldDB" id="A0A4U6QLY9"/>
<dbReference type="OrthoDB" id="3210486at2"/>
<evidence type="ECO:0000259" key="4">
    <source>
        <dbReference type="PROSITE" id="PS50893"/>
    </source>
</evidence>
<dbReference type="CDD" id="cd03293">
    <property type="entry name" value="ABC_NrtD_SsuB_transporters"/>
    <property type="match status" value="1"/>
</dbReference>
<organism evidence="5 6">
    <name type="scientific">Nakamurella flava</name>
    <dbReference type="NCBI Taxonomy" id="2576308"/>
    <lineage>
        <taxon>Bacteria</taxon>
        <taxon>Bacillati</taxon>
        <taxon>Actinomycetota</taxon>
        <taxon>Actinomycetes</taxon>
        <taxon>Nakamurellales</taxon>
        <taxon>Nakamurellaceae</taxon>
        <taxon>Nakamurella</taxon>
    </lineage>
</organism>
<keyword evidence="2" id="KW-0547">Nucleotide-binding</keyword>
<proteinExistence type="predicted"/>
<accession>A0A4U6QLY9</accession>
<reference evidence="5 6" key="1">
    <citation type="submission" date="2019-05" db="EMBL/GenBank/DDBJ databases">
        <title>Nakamurella sp. N5BH11, whole genome shotgun sequence.</title>
        <authorList>
            <person name="Tuo L."/>
        </authorList>
    </citation>
    <scope>NUCLEOTIDE SEQUENCE [LARGE SCALE GENOMIC DNA]</scope>
    <source>
        <strain evidence="5 6">N5BH11</strain>
    </source>
</reference>
<dbReference type="Pfam" id="PF00005">
    <property type="entry name" value="ABC_tran"/>
    <property type="match status" value="1"/>
</dbReference>
<dbReference type="SMART" id="SM00382">
    <property type="entry name" value="AAA"/>
    <property type="match status" value="1"/>
</dbReference>
<keyword evidence="3 5" id="KW-0067">ATP-binding</keyword>
<dbReference type="InterPro" id="IPR017871">
    <property type="entry name" value="ABC_transporter-like_CS"/>
</dbReference>
<keyword evidence="6" id="KW-1185">Reference proteome</keyword>
<evidence type="ECO:0000256" key="1">
    <source>
        <dbReference type="ARBA" id="ARBA00022448"/>
    </source>
</evidence>
<name>A0A4U6QLY9_9ACTN</name>
<protein>
    <submittedName>
        <fullName evidence="5">ABC transporter ATP-binding protein</fullName>
    </submittedName>
</protein>